<keyword evidence="3 6" id="KW-0812">Transmembrane</keyword>
<dbReference type="EMBL" id="FQUS01000002">
    <property type="protein sequence ID" value="SHE59318.1"/>
    <property type="molecule type" value="Genomic_DNA"/>
</dbReference>
<feature type="transmembrane region" description="Helical" evidence="6">
    <location>
        <begin position="338"/>
        <end position="357"/>
    </location>
</feature>
<comment type="subcellular location">
    <subcellularLocation>
        <location evidence="1">Membrane</location>
        <topology evidence="1">Multi-pass membrane protein</topology>
    </subcellularLocation>
</comment>
<dbReference type="GO" id="GO:0005886">
    <property type="term" value="C:plasma membrane"/>
    <property type="evidence" value="ECO:0007669"/>
    <property type="project" value="TreeGrafter"/>
</dbReference>
<evidence type="ECO:0000256" key="5">
    <source>
        <dbReference type="ARBA" id="ARBA00023136"/>
    </source>
</evidence>
<organism evidence="7 8">
    <name type="scientific">Fodinibius roseus</name>
    <dbReference type="NCBI Taxonomy" id="1194090"/>
    <lineage>
        <taxon>Bacteria</taxon>
        <taxon>Pseudomonadati</taxon>
        <taxon>Balneolota</taxon>
        <taxon>Balneolia</taxon>
        <taxon>Balneolales</taxon>
        <taxon>Balneolaceae</taxon>
        <taxon>Fodinibius</taxon>
    </lineage>
</organism>
<evidence type="ECO:0000256" key="3">
    <source>
        <dbReference type="ARBA" id="ARBA00022692"/>
    </source>
</evidence>
<dbReference type="GO" id="GO:0015141">
    <property type="term" value="F:succinate transmembrane transporter activity"/>
    <property type="evidence" value="ECO:0007669"/>
    <property type="project" value="UniProtKB-ARBA"/>
</dbReference>
<feature type="transmembrane region" description="Helical" evidence="6">
    <location>
        <begin position="398"/>
        <end position="415"/>
    </location>
</feature>
<keyword evidence="2" id="KW-0813">Transport</keyword>
<sequence>MVKETSSWLRTRLGFAAGIVIFVVLLYLPVPEGLSREGWRTAAVASLMAVWWITEALPIAVTALLPVVLLPLLNIVSISDATTPYANPLIFLFMGGFIIAVAMQRWDLHRRIALNIVSYVGVKPSSIVMGFILASAFLSMWVSNTATALMMLPIALSILQLVEDRREEMAGEEGKLNFEIVLLLSIAYACNIGGMGTIIGTPPNALLAGFMSENYGVEIGFAQWMMLGVPLMLVSLPLLYLLLTKVIYPINLRELPGGKKLIQNQLTGLGRISSAEKKVALVFFITALMWIIRPLLTGILPGLSDAGIAIGAAVSLFIIPVDLKNRQFLLSWSDAEELPWGVLILFGGGLSLASAISDTGLAEWIGQGVGVLGGWPIVLLIGAVITLIIFLTEMTSNTATTAAFLPILASVAVGLGENPLLLAVPAALGASCAFMLPVATPPNAIVYGSGKITIPEMSNAGLWLNLIFIVLLTAGAFTLINLVFGVEPGVLPPWASQALLLSQL</sequence>
<evidence type="ECO:0000313" key="8">
    <source>
        <dbReference type="Proteomes" id="UP000184041"/>
    </source>
</evidence>
<dbReference type="PANTHER" id="PTHR10283">
    <property type="entry name" value="SOLUTE CARRIER FAMILY 13 MEMBER"/>
    <property type="match status" value="1"/>
</dbReference>
<dbReference type="Pfam" id="PF00939">
    <property type="entry name" value="Na_sulph_symp"/>
    <property type="match status" value="1"/>
</dbReference>
<evidence type="ECO:0000313" key="7">
    <source>
        <dbReference type="EMBL" id="SHE59318.1"/>
    </source>
</evidence>
<feature type="transmembrane region" description="Helical" evidence="6">
    <location>
        <begin position="421"/>
        <end position="439"/>
    </location>
</feature>
<feature type="transmembrane region" description="Helical" evidence="6">
    <location>
        <begin position="221"/>
        <end position="243"/>
    </location>
</feature>
<proteinExistence type="predicted"/>
<feature type="transmembrane region" description="Helical" evidence="6">
    <location>
        <begin position="12"/>
        <end position="30"/>
    </location>
</feature>
<feature type="transmembrane region" description="Helical" evidence="6">
    <location>
        <begin position="85"/>
        <end position="106"/>
    </location>
</feature>
<evidence type="ECO:0000256" key="2">
    <source>
        <dbReference type="ARBA" id="ARBA00022448"/>
    </source>
</evidence>
<dbReference type="InterPro" id="IPR031312">
    <property type="entry name" value="Na/sul_symport_CS"/>
</dbReference>
<feature type="transmembrane region" description="Helical" evidence="6">
    <location>
        <begin position="460"/>
        <end position="484"/>
    </location>
</feature>
<name>A0A1M4URM7_9BACT</name>
<dbReference type="PROSITE" id="PS01271">
    <property type="entry name" value="NA_SULFATE"/>
    <property type="match status" value="1"/>
</dbReference>
<dbReference type="NCBIfam" id="TIGR00785">
    <property type="entry name" value="dass"/>
    <property type="match status" value="1"/>
</dbReference>
<dbReference type="CDD" id="cd01115">
    <property type="entry name" value="SLC13_permease"/>
    <property type="match status" value="1"/>
</dbReference>
<dbReference type="PANTHER" id="PTHR10283:SF82">
    <property type="entry name" value="SOLUTE CARRIER FAMILY 13 MEMBER 2"/>
    <property type="match status" value="1"/>
</dbReference>
<feature type="transmembrane region" description="Helical" evidence="6">
    <location>
        <begin position="306"/>
        <end position="323"/>
    </location>
</feature>
<dbReference type="STRING" id="1194090.SAMN05443144_102109"/>
<gene>
    <name evidence="7" type="ORF">SAMN05443144_102109</name>
</gene>
<keyword evidence="5 6" id="KW-0472">Membrane</keyword>
<feature type="transmembrane region" description="Helical" evidence="6">
    <location>
        <begin position="50"/>
        <end position="73"/>
    </location>
</feature>
<dbReference type="Proteomes" id="UP000184041">
    <property type="component" value="Unassembled WGS sequence"/>
</dbReference>
<feature type="transmembrane region" description="Helical" evidence="6">
    <location>
        <begin position="180"/>
        <end position="201"/>
    </location>
</feature>
<keyword evidence="8" id="KW-1185">Reference proteome</keyword>
<feature type="transmembrane region" description="Helical" evidence="6">
    <location>
        <begin position="126"/>
        <end position="159"/>
    </location>
</feature>
<feature type="transmembrane region" description="Helical" evidence="6">
    <location>
        <begin position="279"/>
        <end position="300"/>
    </location>
</feature>
<evidence type="ECO:0000256" key="6">
    <source>
        <dbReference type="SAM" id="Phobius"/>
    </source>
</evidence>
<evidence type="ECO:0000256" key="4">
    <source>
        <dbReference type="ARBA" id="ARBA00022989"/>
    </source>
</evidence>
<feature type="transmembrane region" description="Helical" evidence="6">
    <location>
        <begin position="369"/>
        <end position="391"/>
    </location>
</feature>
<dbReference type="AlphaFoldDB" id="A0A1M4URM7"/>
<dbReference type="OrthoDB" id="9766267at2"/>
<dbReference type="RefSeq" id="WP_073059246.1">
    <property type="nucleotide sequence ID" value="NZ_FQUS01000002.1"/>
</dbReference>
<accession>A0A1M4URM7</accession>
<evidence type="ECO:0000256" key="1">
    <source>
        <dbReference type="ARBA" id="ARBA00004141"/>
    </source>
</evidence>
<protein>
    <submittedName>
        <fullName evidence="7">Solute carrier family 13 (Sodium-dependent dicarboxylate transporter), member 2/3/5</fullName>
    </submittedName>
</protein>
<dbReference type="InterPro" id="IPR001898">
    <property type="entry name" value="SLC13A/DASS"/>
</dbReference>
<keyword evidence="4 6" id="KW-1133">Transmembrane helix</keyword>
<reference evidence="7 8" key="1">
    <citation type="submission" date="2016-11" db="EMBL/GenBank/DDBJ databases">
        <authorList>
            <person name="Jaros S."/>
            <person name="Januszkiewicz K."/>
            <person name="Wedrychowicz H."/>
        </authorList>
    </citation>
    <scope>NUCLEOTIDE SEQUENCE [LARGE SCALE GENOMIC DNA]</scope>
    <source>
        <strain evidence="7 8">DSM 21986</strain>
    </source>
</reference>